<evidence type="ECO:0000313" key="2">
    <source>
        <dbReference type="EMBL" id="GBN05645.1"/>
    </source>
</evidence>
<keyword evidence="3" id="KW-1185">Reference proteome</keyword>
<gene>
    <name evidence="2" type="ORF">AVEN_190029_1</name>
</gene>
<evidence type="ECO:0000313" key="3">
    <source>
        <dbReference type="Proteomes" id="UP000499080"/>
    </source>
</evidence>
<feature type="region of interest" description="Disordered" evidence="1">
    <location>
        <begin position="63"/>
        <end position="94"/>
    </location>
</feature>
<feature type="compositionally biased region" description="Polar residues" evidence="1">
    <location>
        <begin position="78"/>
        <end position="94"/>
    </location>
</feature>
<dbReference type="AlphaFoldDB" id="A0A4Y2KTH3"/>
<organism evidence="2 3">
    <name type="scientific">Araneus ventricosus</name>
    <name type="common">Orbweaver spider</name>
    <name type="synonym">Epeira ventricosa</name>
    <dbReference type="NCBI Taxonomy" id="182803"/>
    <lineage>
        <taxon>Eukaryota</taxon>
        <taxon>Metazoa</taxon>
        <taxon>Ecdysozoa</taxon>
        <taxon>Arthropoda</taxon>
        <taxon>Chelicerata</taxon>
        <taxon>Arachnida</taxon>
        <taxon>Araneae</taxon>
        <taxon>Araneomorphae</taxon>
        <taxon>Entelegynae</taxon>
        <taxon>Araneoidea</taxon>
        <taxon>Araneidae</taxon>
        <taxon>Araneus</taxon>
    </lineage>
</organism>
<protein>
    <submittedName>
        <fullName evidence="2">Uncharacterized protein</fullName>
    </submittedName>
</protein>
<evidence type="ECO:0000256" key="1">
    <source>
        <dbReference type="SAM" id="MobiDB-lite"/>
    </source>
</evidence>
<comment type="caution">
    <text evidence="2">The sequence shown here is derived from an EMBL/GenBank/DDBJ whole genome shotgun (WGS) entry which is preliminary data.</text>
</comment>
<sequence>MNLEFAFHSLNFYITPTRGRVISAVDLVLPLVTYAINFEAIVLEVKTFTTAPIGYERRPKKWPVVRDDPEDSLPPVVSPNTSAQNTRRSQSENQARTVPLTILLGTYHSAGGRGVQWVPGGTAFHNETELQYSRGPHCLHRGRTSPSTGRGRRVSGLLTSLSASFITYLQWKISHGISLGVLELLDAFVKRPFKRKWACGSMAIPMVEIENISDGWLSMPEKSDVKWLVVVCL</sequence>
<name>A0A4Y2KTH3_ARAVE</name>
<accession>A0A4Y2KTH3</accession>
<proteinExistence type="predicted"/>
<dbReference type="EMBL" id="BGPR01004987">
    <property type="protein sequence ID" value="GBN05645.1"/>
    <property type="molecule type" value="Genomic_DNA"/>
</dbReference>
<reference evidence="2 3" key="1">
    <citation type="journal article" date="2019" name="Sci. Rep.">
        <title>Orb-weaving spider Araneus ventricosus genome elucidates the spidroin gene catalogue.</title>
        <authorList>
            <person name="Kono N."/>
            <person name="Nakamura H."/>
            <person name="Ohtoshi R."/>
            <person name="Moran D.A.P."/>
            <person name="Shinohara A."/>
            <person name="Yoshida Y."/>
            <person name="Fujiwara M."/>
            <person name="Mori M."/>
            <person name="Tomita M."/>
            <person name="Arakawa K."/>
        </authorList>
    </citation>
    <scope>NUCLEOTIDE SEQUENCE [LARGE SCALE GENOMIC DNA]</scope>
</reference>
<dbReference type="Proteomes" id="UP000499080">
    <property type="component" value="Unassembled WGS sequence"/>
</dbReference>